<sequence length="177" mass="19646">MPVDHSDPVECLLKHNEEFTKQIITVLPGIHCAIGYGLANSILIEGNDGNIIVDTLESRESAEDVKKDFDKISSKPVVAIIYTHNHSDHVFGAEVFANETTKVYSHAKTLEILDKTMNLVQPITFQRAARQFGIYLNKETGHINSGIGSFLNYKQTNRRAYLAPTDTVSGRSLEMGV</sequence>
<organism evidence="2 3">
    <name type="scientific">Adineta ricciae</name>
    <name type="common">Rotifer</name>
    <dbReference type="NCBI Taxonomy" id="249248"/>
    <lineage>
        <taxon>Eukaryota</taxon>
        <taxon>Metazoa</taxon>
        <taxon>Spiralia</taxon>
        <taxon>Gnathifera</taxon>
        <taxon>Rotifera</taxon>
        <taxon>Eurotatoria</taxon>
        <taxon>Bdelloidea</taxon>
        <taxon>Adinetida</taxon>
        <taxon>Adinetidae</taxon>
        <taxon>Adineta</taxon>
    </lineage>
</organism>
<comment type="caution">
    <text evidence="2">The sequence shown here is derived from an EMBL/GenBank/DDBJ whole genome shotgun (WGS) entry which is preliminary data.</text>
</comment>
<accession>A0A815SJ72</accession>
<protein>
    <recommendedName>
        <fullName evidence="1">Metallo-beta-lactamase domain-containing protein</fullName>
    </recommendedName>
</protein>
<dbReference type="SUPFAM" id="SSF56281">
    <property type="entry name" value="Metallo-hydrolase/oxidoreductase"/>
    <property type="match status" value="1"/>
</dbReference>
<dbReference type="Proteomes" id="UP000663828">
    <property type="component" value="Unassembled WGS sequence"/>
</dbReference>
<proteinExistence type="predicted"/>
<name>A0A815SJ72_ADIRI</name>
<gene>
    <name evidence="2" type="ORF">XAT740_LOCUS39107</name>
</gene>
<dbReference type="Pfam" id="PF00753">
    <property type="entry name" value="Lactamase_B"/>
    <property type="match status" value="1"/>
</dbReference>
<feature type="non-terminal residue" evidence="2">
    <location>
        <position position="177"/>
    </location>
</feature>
<dbReference type="PANTHER" id="PTHR43223">
    <property type="entry name" value="ALKYL/ARYL-SULFATASE"/>
    <property type="match status" value="1"/>
</dbReference>
<evidence type="ECO:0000313" key="2">
    <source>
        <dbReference type="EMBL" id="CAF1491400.1"/>
    </source>
</evidence>
<keyword evidence="3" id="KW-1185">Reference proteome</keyword>
<evidence type="ECO:0000313" key="3">
    <source>
        <dbReference type="Proteomes" id="UP000663828"/>
    </source>
</evidence>
<dbReference type="InterPro" id="IPR036866">
    <property type="entry name" value="RibonucZ/Hydroxyglut_hydro"/>
</dbReference>
<reference evidence="2" key="1">
    <citation type="submission" date="2021-02" db="EMBL/GenBank/DDBJ databases">
        <authorList>
            <person name="Nowell W R."/>
        </authorList>
    </citation>
    <scope>NUCLEOTIDE SEQUENCE</scope>
</reference>
<dbReference type="Gene3D" id="3.60.15.30">
    <property type="entry name" value="Metallo-beta-lactamase domain"/>
    <property type="match status" value="1"/>
</dbReference>
<dbReference type="EMBL" id="CAJNOR010004295">
    <property type="protein sequence ID" value="CAF1491400.1"/>
    <property type="molecule type" value="Genomic_DNA"/>
</dbReference>
<dbReference type="AlphaFoldDB" id="A0A815SJ72"/>
<dbReference type="InterPro" id="IPR001279">
    <property type="entry name" value="Metallo-B-lactamas"/>
</dbReference>
<evidence type="ECO:0000259" key="1">
    <source>
        <dbReference type="Pfam" id="PF00753"/>
    </source>
</evidence>
<feature type="domain" description="Metallo-beta-lactamase" evidence="1">
    <location>
        <begin position="37"/>
        <end position="104"/>
    </location>
</feature>
<dbReference type="PANTHER" id="PTHR43223:SF2">
    <property type="entry name" value="METALLO-BETA-LACTAMASE DOMAIN-CONTAINING PROTEIN"/>
    <property type="match status" value="1"/>
</dbReference>
<dbReference type="InterPro" id="IPR052195">
    <property type="entry name" value="Bact_Alkyl/Aryl-Sulfatase"/>
</dbReference>